<dbReference type="Pfam" id="PF04940">
    <property type="entry name" value="BLUF"/>
    <property type="match status" value="1"/>
</dbReference>
<dbReference type="GO" id="GO:0009882">
    <property type="term" value="F:blue light photoreceptor activity"/>
    <property type="evidence" value="ECO:0007669"/>
    <property type="project" value="InterPro"/>
</dbReference>
<dbReference type="PROSITE" id="PS50925">
    <property type="entry name" value="BLUF"/>
    <property type="match status" value="1"/>
</dbReference>
<gene>
    <name evidence="2" type="ORF">SAMN04488050_106365</name>
</gene>
<protein>
    <submittedName>
        <fullName evidence="2">Sensors of blue-light using FAD</fullName>
    </submittedName>
</protein>
<dbReference type="SMART" id="SM01034">
    <property type="entry name" value="BLUF"/>
    <property type="match status" value="1"/>
</dbReference>
<dbReference type="Proteomes" id="UP000199392">
    <property type="component" value="Unassembled WGS sequence"/>
</dbReference>
<accession>A0A1I6TU71</accession>
<dbReference type="STRING" id="311180.SAMN04488050_106365"/>
<evidence type="ECO:0000259" key="1">
    <source>
        <dbReference type="PROSITE" id="PS50925"/>
    </source>
</evidence>
<dbReference type="InterPro" id="IPR007024">
    <property type="entry name" value="BLUF_domain"/>
</dbReference>
<dbReference type="InterPro" id="IPR036046">
    <property type="entry name" value="Acylphosphatase-like_dom_sf"/>
</dbReference>
<dbReference type="GO" id="GO:0071949">
    <property type="term" value="F:FAD binding"/>
    <property type="evidence" value="ECO:0007669"/>
    <property type="project" value="InterPro"/>
</dbReference>
<dbReference type="SUPFAM" id="SSF54975">
    <property type="entry name" value="Acylphosphatase/BLUF domain-like"/>
    <property type="match status" value="1"/>
</dbReference>
<dbReference type="EMBL" id="FOZW01000006">
    <property type="protein sequence ID" value="SFS92537.1"/>
    <property type="molecule type" value="Genomic_DNA"/>
</dbReference>
<evidence type="ECO:0000313" key="2">
    <source>
        <dbReference type="EMBL" id="SFS92537.1"/>
    </source>
</evidence>
<keyword evidence="3" id="KW-1185">Reference proteome</keyword>
<proteinExistence type="predicted"/>
<reference evidence="3" key="1">
    <citation type="submission" date="2016-10" db="EMBL/GenBank/DDBJ databases">
        <authorList>
            <person name="Varghese N."/>
            <person name="Submissions S."/>
        </authorList>
    </citation>
    <scope>NUCLEOTIDE SEQUENCE [LARGE SCALE GENOMIC DNA]</scope>
    <source>
        <strain evidence="3">DSM 26894</strain>
    </source>
</reference>
<evidence type="ECO:0000313" key="3">
    <source>
        <dbReference type="Proteomes" id="UP000199392"/>
    </source>
</evidence>
<dbReference type="AlphaFoldDB" id="A0A1I6TU71"/>
<sequence>MIYQLLYTSRSTVPRGHASDIEILSAALTNNVLLDVTGCLLREEQGFCQILEGARETVRGLFEHIRRDPRHFGVTERLNRLVPVRSFASWSMCYGTLSVADRRFLSRRFAAEGRNMSLVIDRVRDIAVAS</sequence>
<dbReference type="Gene3D" id="3.30.70.100">
    <property type="match status" value="1"/>
</dbReference>
<organism evidence="2 3">
    <name type="scientific">Alloyangia pacifica</name>
    <dbReference type="NCBI Taxonomy" id="311180"/>
    <lineage>
        <taxon>Bacteria</taxon>
        <taxon>Pseudomonadati</taxon>
        <taxon>Pseudomonadota</taxon>
        <taxon>Alphaproteobacteria</taxon>
        <taxon>Rhodobacterales</taxon>
        <taxon>Roseobacteraceae</taxon>
        <taxon>Alloyangia</taxon>
    </lineage>
</organism>
<feature type="domain" description="BLUF" evidence="1">
    <location>
        <begin position="2"/>
        <end position="93"/>
    </location>
</feature>
<name>A0A1I6TU71_9RHOB</name>
<dbReference type="RefSeq" id="WP_176806648.1">
    <property type="nucleotide sequence ID" value="NZ_FNCL01000006.1"/>
</dbReference>